<evidence type="ECO:0000313" key="2">
    <source>
        <dbReference type="RefSeq" id="XP_040967897.1"/>
    </source>
</evidence>
<name>A0ABM3BLG8_GOSHI</name>
<organism evidence="1 2">
    <name type="scientific">Gossypium hirsutum</name>
    <name type="common">Upland cotton</name>
    <name type="synonym">Gossypium mexicanum</name>
    <dbReference type="NCBI Taxonomy" id="3635"/>
    <lineage>
        <taxon>Eukaryota</taxon>
        <taxon>Viridiplantae</taxon>
        <taxon>Streptophyta</taxon>
        <taxon>Embryophyta</taxon>
        <taxon>Tracheophyta</taxon>
        <taxon>Spermatophyta</taxon>
        <taxon>Magnoliopsida</taxon>
        <taxon>eudicotyledons</taxon>
        <taxon>Gunneridae</taxon>
        <taxon>Pentapetalae</taxon>
        <taxon>rosids</taxon>
        <taxon>malvids</taxon>
        <taxon>Malvales</taxon>
        <taxon>Malvaceae</taxon>
        <taxon>Malvoideae</taxon>
        <taxon>Gossypium</taxon>
    </lineage>
</organism>
<reference evidence="1" key="1">
    <citation type="journal article" date="2020" name="Nat. Genet.">
        <title>Genomic diversifications of five Gossypium allopolyploid species and their impact on cotton improvement.</title>
        <authorList>
            <person name="Chen Z.J."/>
            <person name="Sreedasyam A."/>
            <person name="Ando A."/>
            <person name="Song Q."/>
            <person name="De Santiago L.M."/>
            <person name="Hulse-Kemp A.M."/>
            <person name="Ding M."/>
            <person name="Ye W."/>
            <person name="Kirkbride R.C."/>
            <person name="Jenkins J."/>
            <person name="Plott C."/>
            <person name="Lovell J."/>
            <person name="Lin Y.M."/>
            <person name="Vaughn R."/>
            <person name="Liu B."/>
            <person name="Simpson S."/>
            <person name="Scheffler B.E."/>
            <person name="Wen L."/>
            <person name="Saski C.A."/>
            <person name="Grover C.E."/>
            <person name="Hu G."/>
            <person name="Conover J.L."/>
            <person name="Carlson J.W."/>
            <person name="Shu S."/>
            <person name="Boston L.B."/>
            <person name="Williams M."/>
            <person name="Peterson D.G."/>
            <person name="McGee K."/>
            <person name="Jones D.C."/>
            <person name="Wendel J.F."/>
            <person name="Stelly D.M."/>
            <person name="Grimwood J."/>
            <person name="Schmutz J."/>
        </authorList>
    </citation>
    <scope>NUCLEOTIDE SEQUENCE [LARGE SCALE GENOMIC DNA]</scope>
    <source>
        <strain evidence="1">cv. TM-1</strain>
    </source>
</reference>
<evidence type="ECO:0008006" key="3">
    <source>
        <dbReference type="Google" id="ProtNLM"/>
    </source>
</evidence>
<dbReference type="PANTHER" id="PTHR47723:SF19">
    <property type="entry name" value="POLYNUCLEOTIDYL TRANSFERASE, RIBONUCLEASE H-LIKE SUPERFAMILY PROTEIN"/>
    <property type="match status" value="1"/>
</dbReference>
<protein>
    <recommendedName>
        <fullName evidence="3">RNase H type-1 domain-containing protein</fullName>
    </recommendedName>
</protein>
<dbReference type="RefSeq" id="XP_040967897.1">
    <property type="nucleotide sequence ID" value="XM_041111963.1"/>
</dbReference>
<accession>A0ABM3BLG8</accession>
<reference evidence="2" key="2">
    <citation type="submission" date="2025-08" db="UniProtKB">
        <authorList>
            <consortium name="RefSeq"/>
        </authorList>
    </citation>
    <scope>IDENTIFICATION</scope>
</reference>
<dbReference type="InterPro" id="IPR012337">
    <property type="entry name" value="RNaseH-like_sf"/>
</dbReference>
<dbReference type="InterPro" id="IPR036397">
    <property type="entry name" value="RNaseH_sf"/>
</dbReference>
<evidence type="ECO:0000313" key="1">
    <source>
        <dbReference type="Proteomes" id="UP000818029"/>
    </source>
</evidence>
<dbReference type="Proteomes" id="UP000818029">
    <property type="component" value="Chromosome A05"/>
</dbReference>
<proteinExistence type="predicted"/>
<dbReference type="GeneID" id="107961040"/>
<dbReference type="SUPFAM" id="SSF53098">
    <property type="entry name" value="Ribonuclease H-like"/>
    <property type="match status" value="1"/>
</dbReference>
<gene>
    <name evidence="2" type="primary">LOC107961040</name>
</gene>
<keyword evidence="1" id="KW-1185">Reference proteome</keyword>
<dbReference type="PANTHER" id="PTHR47723">
    <property type="entry name" value="OS05G0353850 PROTEIN"/>
    <property type="match status" value="1"/>
</dbReference>
<dbReference type="Gene3D" id="3.30.420.10">
    <property type="entry name" value="Ribonuclease H-like superfamily/Ribonuclease H"/>
    <property type="match status" value="1"/>
</dbReference>
<dbReference type="InterPro" id="IPR053151">
    <property type="entry name" value="RNase_H-like"/>
</dbReference>
<sequence length="199" mass="22323">MSIGVAIPDLETLFCAMANAFNKVEYVLVSRSKGTKPSWSDLILDSLDGWVYLYTDGSVKYEDMFAAAGGLLRDQKGTGIIRYTRYLGMCEKVLIRTDNLEAVNLIHEGVRKGSNSALIMRILLLLKLLSHWNLQHIPREENGTTDKIVKLRRDREPGLRLLDQDNKEHVFTSEEDAKKGASNVDVEIIGEMPTSSDHA</sequence>